<protein>
    <recommendedName>
        <fullName evidence="2">Methyltransferase type 11 domain-containing protein</fullName>
    </recommendedName>
</protein>
<accession>K1XWP0</accession>
<reference evidence="1" key="1">
    <citation type="journal article" date="2012" name="Science">
        <title>Fermentation, hydrogen, and sulfur metabolism in multiple uncultivated bacterial phyla.</title>
        <authorList>
            <person name="Wrighton K.C."/>
            <person name="Thomas B.C."/>
            <person name="Sharon I."/>
            <person name="Miller C.S."/>
            <person name="Castelle C.J."/>
            <person name="VerBerkmoes N.C."/>
            <person name="Wilkins M.J."/>
            <person name="Hettich R.L."/>
            <person name="Lipton M.S."/>
            <person name="Williams K.H."/>
            <person name="Long P.E."/>
            <person name="Banfield J.F."/>
        </authorList>
    </citation>
    <scope>NUCLEOTIDE SEQUENCE [LARGE SCALE GENOMIC DNA]</scope>
</reference>
<evidence type="ECO:0000313" key="1">
    <source>
        <dbReference type="EMBL" id="EKD29376.1"/>
    </source>
</evidence>
<sequence>MKTANSLIALDIGAGNTSFWRNFKKLNPQIGTVICADPYIEKDFEKYDSIGSLLGVTVYNIWVALSRLTKVSTPPEVEEIIQRSKKGVFKAVAMYENTGLPDESVDILTLNSPHPLTPPSGSDFLEFQRILKRWGIFYFGHSTDIRHIFDEEQMVLVGKWAYRHQWARKGILPEHGLVFPMSPVIRSNVITKHFRDKGFQQSSINYMYNENWGLRLHPNWKAWMKK</sequence>
<dbReference type="AlphaFoldDB" id="K1XWP0"/>
<gene>
    <name evidence="1" type="ORF">ACD_78C00432G0002</name>
</gene>
<comment type="caution">
    <text evidence="1">The sequence shown here is derived from an EMBL/GenBank/DDBJ whole genome shotgun (WGS) entry which is preliminary data.</text>
</comment>
<proteinExistence type="predicted"/>
<evidence type="ECO:0008006" key="2">
    <source>
        <dbReference type="Google" id="ProtNLM"/>
    </source>
</evidence>
<name>K1XWP0_9BACT</name>
<organism evidence="1">
    <name type="scientific">uncultured bacterium</name>
    <name type="common">gcode 4</name>
    <dbReference type="NCBI Taxonomy" id="1234023"/>
    <lineage>
        <taxon>Bacteria</taxon>
        <taxon>environmental samples</taxon>
    </lineage>
</organism>
<dbReference type="EMBL" id="AMFJ01034432">
    <property type="protein sequence ID" value="EKD29376.1"/>
    <property type="molecule type" value="Genomic_DNA"/>
</dbReference>